<accession>A0A0R2DN34</accession>
<dbReference type="InterPro" id="IPR038063">
    <property type="entry name" value="Transpep_catalytic_dom"/>
</dbReference>
<keyword evidence="4 6" id="KW-0573">Peptidoglycan synthesis</keyword>
<evidence type="ECO:0000256" key="1">
    <source>
        <dbReference type="ARBA" id="ARBA00004752"/>
    </source>
</evidence>
<keyword evidence="7" id="KW-1133">Transmembrane helix</keyword>
<keyword evidence="7" id="KW-0472">Membrane</keyword>
<dbReference type="InterPro" id="IPR050979">
    <property type="entry name" value="LD-transpeptidase"/>
</dbReference>
<dbReference type="Gene3D" id="2.40.440.10">
    <property type="entry name" value="L,D-transpeptidase catalytic domain-like"/>
    <property type="match status" value="1"/>
</dbReference>
<evidence type="ECO:0000256" key="7">
    <source>
        <dbReference type="SAM" id="Phobius"/>
    </source>
</evidence>
<dbReference type="AlphaFoldDB" id="A0A0R2DN34"/>
<evidence type="ECO:0000313" key="9">
    <source>
        <dbReference type="EMBL" id="KRN04915.1"/>
    </source>
</evidence>
<dbReference type="PROSITE" id="PS52029">
    <property type="entry name" value="LD_TPASE"/>
    <property type="match status" value="1"/>
</dbReference>
<dbReference type="SUPFAM" id="SSF143985">
    <property type="entry name" value="L,D-transpeptidase pre-catalytic domain-like"/>
    <property type="match status" value="1"/>
</dbReference>
<dbReference type="PANTHER" id="PTHR30582:SF33">
    <property type="entry name" value="EXPORTED PROTEIN"/>
    <property type="match status" value="1"/>
</dbReference>
<feature type="domain" description="L,D-TPase catalytic" evidence="8">
    <location>
        <begin position="331"/>
        <end position="454"/>
    </location>
</feature>
<proteinExistence type="predicted"/>
<sequence>MKKANKLKIGVFVFLFSLLVVYIGFGSYYSSRFLPGTTVYGQSVGQLTKEQAEVKLINRLNETTYMLRDGDKVVGQFTGKDIGLKVDYNSDLTARMTQQNPWLFKTSQTVNATQNQGFDEASAKSYLSNLLNKENQSRTESKDASIQRTGNQGFQLVSETQGNQFNVDSVMSYIFENIQSGNQNIQLNNQYIKPAVTSDNADLQNNLKTLNNVANVSGSYTIGNNTEVVSNSLVLSWVDFKDNKINFDETAMRTYLRSLSQKYSTVNKSRIFKTTSGAVVTVPAGTYGWSINTESELSQLKQDILNGNKFSRQPKISGSGYNTSGTDIGDTYVEVSVASQKLWIYKQGQLVLTTDVVTGLPGQDTPRGVWAVWSKQQNAVLRGLNNDGTSYASPVNYWMPIDNTGVGLHDANWQPKFGGTWYQTHGSHGCINISPSVMPKVYADVAMGTPVVIY</sequence>
<feature type="active site" description="Nucleophile" evidence="6">
    <location>
        <position position="430"/>
    </location>
</feature>
<dbReference type="InterPro" id="IPR005490">
    <property type="entry name" value="LD_TPept_cat_dom"/>
</dbReference>
<dbReference type="InterPro" id="IPR022029">
    <property type="entry name" value="YoaR-like_PG-bd"/>
</dbReference>
<organism evidence="9 10">
    <name type="scientific">Holzapfeliella floricola DSM 23037 = JCM 16512</name>
    <dbReference type="NCBI Taxonomy" id="1423744"/>
    <lineage>
        <taxon>Bacteria</taxon>
        <taxon>Bacillati</taxon>
        <taxon>Bacillota</taxon>
        <taxon>Bacilli</taxon>
        <taxon>Lactobacillales</taxon>
        <taxon>Lactobacillaceae</taxon>
        <taxon>Holzapfeliella</taxon>
    </lineage>
</organism>
<dbReference type="GO" id="GO:0018104">
    <property type="term" value="P:peptidoglycan-protein cross-linking"/>
    <property type="evidence" value="ECO:0007669"/>
    <property type="project" value="TreeGrafter"/>
</dbReference>
<dbReference type="InterPro" id="IPR038054">
    <property type="entry name" value="LD_TPept-like_central_sf"/>
</dbReference>
<comment type="pathway">
    <text evidence="1 6">Cell wall biogenesis; peptidoglycan biosynthesis.</text>
</comment>
<dbReference type="CDD" id="cd16913">
    <property type="entry name" value="YkuD_like"/>
    <property type="match status" value="1"/>
</dbReference>
<name>A0A0R2DN34_9LACO</name>
<evidence type="ECO:0000313" key="10">
    <source>
        <dbReference type="Proteomes" id="UP000051378"/>
    </source>
</evidence>
<dbReference type="GO" id="GO:0071972">
    <property type="term" value="F:peptidoglycan L,D-transpeptidase activity"/>
    <property type="evidence" value="ECO:0007669"/>
    <property type="project" value="TreeGrafter"/>
</dbReference>
<dbReference type="SUPFAM" id="SSF141523">
    <property type="entry name" value="L,D-transpeptidase catalytic domain-like"/>
    <property type="match status" value="1"/>
</dbReference>
<gene>
    <name evidence="9" type="ORF">FC86_GL000241</name>
</gene>
<dbReference type="GO" id="GO:0005576">
    <property type="term" value="C:extracellular region"/>
    <property type="evidence" value="ECO:0007669"/>
    <property type="project" value="TreeGrafter"/>
</dbReference>
<dbReference type="EMBL" id="AYZL01000004">
    <property type="protein sequence ID" value="KRN04915.1"/>
    <property type="molecule type" value="Genomic_DNA"/>
</dbReference>
<dbReference type="Pfam" id="PF03734">
    <property type="entry name" value="YkuD"/>
    <property type="match status" value="1"/>
</dbReference>
<evidence type="ECO:0000256" key="2">
    <source>
        <dbReference type="ARBA" id="ARBA00022679"/>
    </source>
</evidence>
<evidence type="ECO:0000256" key="5">
    <source>
        <dbReference type="ARBA" id="ARBA00023316"/>
    </source>
</evidence>
<dbReference type="GO" id="GO:0071555">
    <property type="term" value="P:cell wall organization"/>
    <property type="evidence" value="ECO:0007669"/>
    <property type="project" value="UniProtKB-UniRule"/>
</dbReference>
<evidence type="ECO:0000259" key="8">
    <source>
        <dbReference type="PROSITE" id="PS52029"/>
    </source>
</evidence>
<evidence type="ECO:0000256" key="6">
    <source>
        <dbReference type="PROSITE-ProRule" id="PRU01373"/>
    </source>
</evidence>
<dbReference type="OrthoDB" id="3176960at2"/>
<dbReference type="PANTHER" id="PTHR30582">
    <property type="entry name" value="L,D-TRANSPEPTIDASE"/>
    <property type="match status" value="1"/>
</dbReference>
<dbReference type="UniPathway" id="UPA00219"/>
<reference evidence="9 10" key="1">
    <citation type="journal article" date="2015" name="Genome Announc.">
        <title>Expanding the biotechnology potential of lactobacilli through comparative genomics of 213 strains and associated genera.</title>
        <authorList>
            <person name="Sun Z."/>
            <person name="Harris H.M."/>
            <person name="McCann A."/>
            <person name="Guo C."/>
            <person name="Argimon S."/>
            <person name="Zhang W."/>
            <person name="Yang X."/>
            <person name="Jeffery I.B."/>
            <person name="Cooney J.C."/>
            <person name="Kagawa T.F."/>
            <person name="Liu W."/>
            <person name="Song Y."/>
            <person name="Salvetti E."/>
            <person name="Wrobel A."/>
            <person name="Rasinkangas P."/>
            <person name="Parkhill J."/>
            <person name="Rea M.C."/>
            <person name="O'Sullivan O."/>
            <person name="Ritari J."/>
            <person name="Douillard F.P."/>
            <person name="Paul Ross R."/>
            <person name="Yang R."/>
            <person name="Briner A.E."/>
            <person name="Felis G.E."/>
            <person name="de Vos W.M."/>
            <person name="Barrangou R."/>
            <person name="Klaenhammer T.R."/>
            <person name="Caufield P.W."/>
            <person name="Cui Y."/>
            <person name="Zhang H."/>
            <person name="O'Toole P.W."/>
        </authorList>
    </citation>
    <scope>NUCLEOTIDE SEQUENCE [LARGE SCALE GENOMIC DNA]</scope>
    <source>
        <strain evidence="9 10">DSM 23037</strain>
    </source>
</reference>
<dbReference type="RefSeq" id="WP_056974006.1">
    <property type="nucleotide sequence ID" value="NZ_AYZL01000004.1"/>
</dbReference>
<evidence type="ECO:0000256" key="4">
    <source>
        <dbReference type="ARBA" id="ARBA00022984"/>
    </source>
</evidence>
<protein>
    <submittedName>
        <fullName evidence="9">ErfK YbiS YcfS YnhG family protein</fullName>
    </submittedName>
</protein>
<dbReference type="Proteomes" id="UP000051378">
    <property type="component" value="Unassembled WGS sequence"/>
</dbReference>
<evidence type="ECO:0000256" key="3">
    <source>
        <dbReference type="ARBA" id="ARBA00022960"/>
    </source>
</evidence>
<keyword evidence="3 6" id="KW-0133">Cell shape</keyword>
<comment type="caution">
    <text evidence="9">The sequence shown here is derived from an EMBL/GenBank/DDBJ whole genome shotgun (WGS) entry which is preliminary data.</text>
</comment>
<keyword evidence="2" id="KW-0808">Transferase</keyword>
<keyword evidence="5 6" id="KW-0961">Cell wall biogenesis/degradation</keyword>
<dbReference type="STRING" id="1423744.FC86_GL000241"/>
<dbReference type="Pfam" id="PF12229">
    <property type="entry name" value="PG_binding_4"/>
    <property type="match status" value="1"/>
</dbReference>
<keyword evidence="10" id="KW-1185">Reference proteome</keyword>
<dbReference type="Gene3D" id="3.10.20.800">
    <property type="match status" value="1"/>
</dbReference>
<dbReference type="PATRIC" id="fig|1423744.4.peg.247"/>
<feature type="transmembrane region" description="Helical" evidence="7">
    <location>
        <begin position="7"/>
        <end position="29"/>
    </location>
</feature>
<dbReference type="GO" id="GO:0008360">
    <property type="term" value="P:regulation of cell shape"/>
    <property type="evidence" value="ECO:0007669"/>
    <property type="project" value="UniProtKB-UniRule"/>
</dbReference>
<dbReference type="GO" id="GO:0016740">
    <property type="term" value="F:transferase activity"/>
    <property type="evidence" value="ECO:0007669"/>
    <property type="project" value="UniProtKB-KW"/>
</dbReference>
<keyword evidence="7" id="KW-0812">Transmembrane</keyword>
<feature type="active site" description="Proton donor/acceptor" evidence="6">
    <location>
        <position position="409"/>
    </location>
</feature>